<dbReference type="Pfam" id="PF03202">
    <property type="entry name" value="Lipoprotein_10"/>
    <property type="match status" value="1"/>
</dbReference>
<proteinExistence type="inferred from homology"/>
<dbReference type="InterPro" id="IPR054825">
    <property type="entry name" value="P68-like"/>
</dbReference>
<evidence type="ECO:0000259" key="4">
    <source>
        <dbReference type="Pfam" id="PF03305"/>
    </source>
</evidence>
<dbReference type="Proteomes" id="UP001058364">
    <property type="component" value="Chromosome"/>
</dbReference>
<reference evidence="5" key="1">
    <citation type="submission" date="2022-08" db="EMBL/GenBank/DDBJ databases">
        <title>Complete genome sequence of Mycoplasma molare type strain H 542.</title>
        <authorList>
            <person name="Spergser J."/>
        </authorList>
    </citation>
    <scope>NUCLEOTIDE SEQUENCE</scope>
    <source>
        <strain evidence="5">H 542</strain>
    </source>
</reference>
<feature type="chain" id="PRO_5045110896" evidence="2">
    <location>
        <begin position="21"/>
        <end position="741"/>
    </location>
</feature>
<evidence type="ECO:0000313" key="6">
    <source>
        <dbReference type="Proteomes" id="UP001058364"/>
    </source>
</evidence>
<dbReference type="EMBL" id="CP103423">
    <property type="protein sequence ID" value="UWD34182.1"/>
    <property type="molecule type" value="Genomic_DNA"/>
</dbReference>
<dbReference type="RefSeq" id="WP_259429371.1">
    <property type="nucleotide sequence ID" value="NZ_CP103423.1"/>
</dbReference>
<feature type="domain" description="Mycoplasma lipoprotein C-terminal" evidence="3">
    <location>
        <begin position="587"/>
        <end position="712"/>
    </location>
</feature>
<evidence type="ECO:0000256" key="2">
    <source>
        <dbReference type="SAM" id="SignalP"/>
    </source>
</evidence>
<evidence type="ECO:0000256" key="1">
    <source>
        <dbReference type="ARBA" id="ARBA00009031"/>
    </source>
</evidence>
<keyword evidence="6" id="KW-1185">Reference proteome</keyword>
<accession>A0ABY5TU37</accession>
<dbReference type="InterPro" id="IPR004890">
    <property type="entry name" value="Lipoprotein_10_C"/>
</dbReference>
<dbReference type="NCBIfam" id="NF045826">
    <property type="entry name" value="lipo_P68"/>
    <property type="match status" value="1"/>
</dbReference>
<dbReference type="InterPro" id="IPR004984">
    <property type="entry name" value="Mycoplasma_lipoprotein_cen_dom"/>
</dbReference>
<keyword evidence="5" id="KW-0449">Lipoprotein</keyword>
<keyword evidence="2" id="KW-0732">Signal</keyword>
<organism evidence="5 6">
    <name type="scientific">Mesomycoplasma molare</name>
    <dbReference type="NCBI Taxonomy" id="171288"/>
    <lineage>
        <taxon>Bacteria</taxon>
        <taxon>Bacillati</taxon>
        <taxon>Mycoplasmatota</taxon>
        <taxon>Mycoplasmoidales</taxon>
        <taxon>Metamycoplasmataceae</taxon>
        <taxon>Mesomycoplasma</taxon>
    </lineage>
</organism>
<protein>
    <submittedName>
        <fullName evidence="5">P80 family lipoprotein</fullName>
    </submittedName>
</protein>
<evidence type="ECO:0000259" key="3">
    <source>
        <dbReference type="Pfam" id="PF03202"/>
    </source>
</evidence>
<evidence type="ECO:0000313" key="5">
    <source>
        <dbReference type="EMBL" id="UWD34182.1"/>
    </source>
</evidence>
<feature type="domain" description="Mycoplasma lipoprotein central" evidence="4">
    <location>
        <begin position="236"/>
        <end position="405"/>
    </location>
</feature>
<dbReference type="SUPFAM" id="SSF53850">
    <property type="entry name" value="Periplasmic binding protein-like II"/>
    <property type="match status" value="1"/>
</dbReference>
<sequence length="741" mass="83315">MKRKKILSLTSFAAVSASIATLVSCGAPSTKFDQIDDNVLKIANTFSATSNQTEVLKEVIKKWNEKPEVKAKQEGYLPIELFAINGGYNGLTQDLGQKLKAKASSSLYNLAFNYPSVIGTLAKYNMQLDFNGANEKEKSIGISQWVKDTFSEKFIENNKQIAGIQKKGQEDSLWFIPSARSTQLLTINKPVLAYIVKMATADSLESSKKATIKESSKAWFDELAKVLETKDSQKSDEEVVKAIWKDYVALTKEEGGFGGYEFSVETFQTYNGLFDLTSRIKKSFPKSEEGDYNNRAENVFGVDSISSLLYLMAFSEVEGDYTKFLFGLNKDKTSVDYSEITKPNSPKYELFKSAFEKLSKLINEKSLFIKKNADYSSNRLKNHKLVFAVSSTAGYKHNFTKDDVVDYVFTLLGNDSTKIEGSISAKYSNYLYKPTADEISKGAIAKYKSTTAKEKDNYTYIYENEESEYAKDKKIKKLKVTPELKSAIEKLSKYSSGQADEKLALLSSDTGFSNLDSKILKVLVIPAGQIKGYNNYLVDIKFEKQDDKETGYRKYVVPKEYSLQENELGYVNVPFKANENKNKKVAIAQGPSLLGIHASEKENLATLNFVKWFSSQKEDWTITLKDENTSSNYKQVSALELFGIVSGYTITSKESLKGDVPSNYDNFNKKAFELFKAATEGANKDEYVIYEDPTDSRSSEFRDKIDASFSAYSNRVKPGKAETFEEYLKQLETALGVTFKR</sequence>
<dbReference type="PROSITE" id="PS51257">
    <property type="entry name" value="PROKAR_LIPOPROTEIN"/>
    <property type="match status" value="1"/>
</dbReference>
<comment type="similarity">
    <text evidence="1">Belongs to the MG185/MG260 family.</text>
</comment>
<feature type="signal peptide" evidence="2">
    <location>
        <begin position="1"/>
        <end position="20"/>
    </location>
</feature>
<name>A0ABY5TU37_9BACT</name>
<gene>
    <name evidence="5" type="ORF">NX772_03810</name>
</gene>
<dbReference type="Pfam" id="PF03305">
    <property type="entry name" value="Lipoprotein_X"/>
    <property type="match status" value="1"/>
</dbReference>